<proteinExistence type="predicted"/>
<accession>A0A8H4EI33</accession>
<evidence type="ECO:0000313" key="1">
    <source>
        <dbReference type="EMBL" id="KAF0487198.1"/>
    </source>
</evidence>
<evidence type="ECO:0000313" key="2">
    <source>
        <dbReference type="Proteomes" id="UP000439903"/>
    </source>
</evidence>
<organism evidence="1 2">
    <name type="scientific">Gigaspora margarita</name>
    <dbReference type="NCBI Taxonomy" id="4874"/>
    <lineage>
        <taxon>Eukaryota</taxon>
        <taxon>Fungi</taxon>
        <taxon>Fungi incertae sedis</taxon>
        <taxon>Mucoromycota</taxon>
        <taxon>Glomeromycotina</taxon>
        <taxon>Glomeromycetes</taxon>
        <taxon>Diversisporales</taxon>
        <taxon>Gigasporaceae</taxon>
        <taxon>Gigaspora</taxon>
    </lineage>
</organism>
<comment type="caution">
    <text evidence="1">The sequence shown here is derived from an EMBL/GenBank/DDBJ whole genome shotgun (WGS) entry which is preliminary data.</text>
</comment>
<keyword evidence="2" id="KW-1185">Reference proteome</keyword>
<name>A0A8H4EI33_GIGMA</name>
<protein>
    <submittedName>
        <fullName evidence="1">Uncharacterized protein</fullName>
    </submittedName>
</protein>
<sequence length="66" mass="7767">MSRIRRRLRRNRRNRRINANLPNLTAVQLHADLSNGMPNLFATETQHQQQLNIATEFFYGIPFSNS</sequence>
<dbReference type="AlphaFoldDB" id="A0A8H4EI33"/>
<dbReference type="OrthoDB" id="10476627at2759"/>
<gene>
    <name evidence="1" type="ORF">F8M41_022609</name>
</gene>
<reference evidence="1 2" key="1">
    <citation type="journal article" date="2019" name="Environ. Microbiol.">
        <title>At the nexus of three kingdoms: the genome of the mycorrhizal fungus Gigaspora margarita provides insights into plant, endobacterial and fungal interactions.</title>
        <authorList>
            <person name="Venice F."/>
            <person name="Ghignone S."/>
            <person name="Salvioli di Fossalunga A."/>
            <person name="Amselem J."/>
            <person name="Novero M."/>
            <person name="Xianan X."/>
            <person name="Sedzielewska Toro K."/>
            <person name="Morin E."/>
            <person name="Lipzen A."/>
            <person name="Grigoriev I.V."/>
            <person name="Henrissat B."/>
            <person name="Martin F.M."/>
            <person name="Bonfante P."/>
        </authorList>
    </citation>
    <scope>NUCLEOTIDE SEQUENCE [LARGE SCALE GENOMIC DNA]</scope>
    <source>
        <strain evidence="1 2">BEG34</strain>
    </source>
</reference>
<dbReference type="Proteomes" id="UP000439903">
    <property type="component" value="Unassembled WGS sequence"/>
</dbReference>
<dbReference type="EMBL" id="WTPW01000705">
    <property type="protein sequence ID" value="KAF0487198.1"/>
    <property type="molecule type" value="Genomic_DNA"/>
</dbReference>